<sequence length="546" mass="61169">MKTQNTLPKIMAILFFIISIVSCQEDFNTIGGDIVANDSLLSQLDNSQTVVAYSRKLAPVQTNIIPVSQLGIYNDGTFGKSTVNYITQLLMNVPNPVFGDSLGQEIILDSVMLYIPYFNNNTTEESITTYTLDSVFGTEPINISLYESNYFLRDLDPNSNFQDPQYYYSNQGPIFENNLLQNDLFLEMEDFVPSNEGHVIISNETAEDGVVTIDTTTIPPGIRVPLSNNYFQEKILDKEGDPFLSNNNNFKDYFRGIYFKVTSNTDNGNLFIFNPQLASITLYYKFLRAREDSSGNPVLDDDGVAIIDTIFEEYILSFAGVNLNVFDNELSPEVASAIASPNVSEGEENLYVRGGDGIITVINLFGEDLDQNGVSDELEVLRDKDWLINDANLKFYIDQSKIVGGKTEPERLTVYNINNNTVLADYFLDPTSGDEPNNAISNHMGRIERNSHDLGVSYEINLTHHISNLINKDSTNVSIGLITTQNVLLNGFQKLDTILDPNQNLQTIKTVQRSSVISHEGTVLFGNNTLDEDKKLILEIYYTEIN</sequence>
<gene>
    <name evidence="1" type="ORF">VIS_S3BCA70027</name>
</gene>
<organism evidence="1">
    <name type="scientific">uncultured Flavobacteriia bacterium</name>
    <dbReference type="NCBI Taxonomy" id="212695"/>
    <lineage>
        <taxon>Bacteria</taxon>
        <taxon>Pseudomonadati</taxon>
        <taxon>Bacteroidota</taxon>
        <taxon>Flavobacteriia</taxon>
        <taxon>environmental samples</taxon>
    </lineage>
</organism>
<protein>
    <recommendedName>
        <fullName evidence="2">DUF4270 domain-containing protein</fullName>
    </recommendedName>
</protein>
<reference evidence="1" key="1">
    <citation type="journal article" date="2012" name="Environ. Microbiol.">
        <title>Genomic content of uncultured Bacteroidetes from contrasting oceanic provinces in the North Atlantic Ocean.</title>
        <authorList>
            <person name="Gomez-Pereira P.R."/>
            <person name="Schuler M."/>
            <person name="Fuchs B.M."/>
            <person name="Bennke C."/>
            <person name="Teeling H."/>
            <person name="Waldmann J."/>
            <person name="Richter M."/>
            <person name="Barbe V."/>
            <person name="Bataille E."/>
            <person name="Glockner F.O."/>
            <person name="Amann R."/>
        </authorList>
    </citation>
    <scope>NUCLEOTIDE SEQUENCE</scope>
</reference>
<reference evidence="1" key="2">
    <citation type="submission" date="2012-02" db="EMBL/GenBank/DDBJ databases">
        <authorList>
            <person name="Genoscope - CEA"/>
        </authorList>
    </citation>
    <scope>NUCLEOTIDE SEQUENCE</scope>
</reference>
<name>H6RED6_9BACT</name>
<dbReference type="Pfam" id="PF14092">
    <property type="entry name" value="DUF4270"/>
    <property type="match status" value="1"/>
</dbReference>
<dbReference type="InterPro" id="IPR025366">
    <property type="entry name" value="DUF4270"/>
</dbReference>
<accession>H6RED6</accession>
<proteinExistence type="predicted"/>
<dbReference type="AlphaFoldDB" id="H6RED6"/>
<evidence type="ECO:0000313" key="1">
    <source>
        <dbReference type="EMBL" id="CCF99397.1"/>
    </source>
</evidence>
<evidence type="ECO:0008006" key="2">
    <source>
        <dbReference type="Google" id="ProtNLM"/>
    </source>
</evidence>
<dbReference type="EMBL" id="FO117578">
    <property type="protein sequence ID" value="CCF99397.1"/>
    <property type="molecule type" value="Genomic_DNA"/>
</dbReference>
<dbReference type="PROSITE" id="PS51257">
    <property type="entry name" value="PROKAR_LIPOPROTEIN"/>
    <property type="match status" value="1"/>
</dbReference>